<protein>
    <submittedName>
        <fullName evidence="1">Uncharacterized protein</fullName>
    </submittedName>
</protein>
<sequence length="15" mass="1597">MGTGTTRWTSLVCPS</sequence>
<name>A0A0A9DUD7_ARUDO</name>
<proteinExistence type="predicted"/>
<dbReference type="EMBL" id="GBRH01205751">
    <property type="protein sequence ID" value="JAD92144.1"/>
    <property type="molecule type" value="Transcribed_RNA"/>
</dbReference>
<evidence type="ECO:0000313" key="1">
    <source>
        <dbReference type="EMBL" id="JAD92144.1"/>
    </source>
</evidence>
<reference evidence="1" key="1">
    <citation type="submission" date="2014-09" db="EMBL/GenBank/DDBJ databases">
        <authorList>
            <person name="Magalhaes I.L.F."/>
            <person name="Oliveira U."/>
            <person name="Santos F.R."/>
            <person name="Vidigal T.H.D.A."/>
            <person name="Brescovit A.D."/>
            <person name="Santos A.J."/>
        </authorList>
    </citation>
    <scope>NUCLEOTIDE SEQUENCE</scope>
    <source>
        <tissue evidence="1">Shoot tissue taken approximately 20 cm above the soil surface</tissue>
    </source>
</reference>
<accession>A0A0A9DUD7</accession>
<reference evidence="1" key="2">
    <citation type="journal article" date="2015" name="Data Brief">
        <title>Shoot transcriptome of the giant reed, Arundo donax.</title>
        <authorList>
            <person name="Barrero R.A."/>
            <person name="Guerrero F.D."/>
            <person name="Moolhuijzen P."/>
            <person name="Goolsby J.A."/>
            <person name="Tidwell J."/>
            <person name="Bellgard S.E."/>
            <person name="Bellgard M.I."/>
        </authorList>
    </citation>
    <scope>NUCLEOTIDE SEQUENCE</scope>
    <source>
        <tissue evidence="1">Shoot tissue taken approximately 20 cm above the soil surface</tissue>
    </source>
</reference>
<organism evidence="1">
    <name type="scientific">Arundo donax</name>
    <name type="common">Giant reed</name>
    <name type="synonym">Donax arundinaceus</name>
    <dbReference type="NCBI Taxonomy" id="35708"/>
    <lineage>
        <taxon>Eukaryota</taxon>
        <taxon>Viridiplantae</taxon>
        <taxon>Streptophyta</taxon>
        <taxon>Embryophyta</taxon>
        <taxon>Tracheophyta</taxon>
        <taxon>Spermatophyta</taxon>
        <taxon>Magnoliopsida</taxon>
        <taxon>Liliopsida</taxon>
        <taxon>Poales</taxon>
        <taxon>Poaceae</taxon>
        <taxon>PACMAD clade</taxon>
        <taxon>Arundinoideae</taxon>
        <taxon>Arundineae</taxon>
        <taxon>Arundo</taxon>
    </lineage>
</organism>